<comment type="caution">
    <text evidence="1">The sequence shown here is derived from an EMBL/GenBank/DDBJ whole genome shotgun (WGS) entry which is preliminary data.</text>
</comment>
<proteinExistence type="predicted"/>
<evidence type="ECO:0000313" key="2">
    <source>
        <dbReference type="Proteomes" id="UP000547976"/>
    </source>
</evidence>
<dbReference type="AlphaFoldDB" id="A0A8H5UM85"/>
<sequence length="149" mass="16988">MQTKTFLPSLLATVPAARAFKFTGPDPSEPLDFSKEITITWEGDIPDNLSPKFDIAWHCEPDPLNKLTSDISRLVDEIYLSDHEYKVRLHNSKSMLKPFADKIAAKKVFSFQAVFTDEKHDDIWVQYSSQNYAVIGLDKKQGENPELDL</sequence>
<evidence type="ECO:0000313" key="1">
    <source>
        <dbReference type="EMBL" id="KAF5591365.1"/>
    </source>
</evidence>
<reference evidence="1 2" key="1">
    <citation type="submission" date="2020-05" db="EMBL/GenBank/DDBJ databases">
        <title>Identification and distribution of gene clusters putatively required for synthesis of sphingolipid metabolism inhibitors in phylogenetically diverse species of the filamentous fungus Fusarium.</title>
        <authorList>
            <person name="Kim H.-S."/>
            <person name="Busman M."/>
            <person name="Brown D.W."/>
            <person name="Divon H."/>
            <person name="Uhlig S."/>
            <person name="Proctor R.H."/>
        </authorList>
    </citation>
    <scope>NUCLEOTIDE SEQUENCE [LARGE SCALE GENOMIC DNA]</scope>
    <source>
        <strain evidence="1 2">NRRL 66333</strain>
    </source>
</reference>
<keyword evidence="2" id="KW-1185">Reference proteome</keyword>
<protein>
    <submittedName>
        <fullName evidence="1">Uncharacterized protein</fullName>
    </submittedName>
</protein>
<dbReference type="EMBL" id="JAAOAV010000183">
    <property type="protein sequence ID" value="KAF5591365.1"/>
    <property type="molecule type" value="Genomic_DNA"/>
</dbReference>
<dbReference type="Proteomes" id="UP000547976">
    <property type="component" value="Unassembled WGS sequence"/>
</dbReference>
<dbReference type="RefSeq" id="XP_036534009.1">
    <property type="nucleotide sequence ID" value="XM_036675064.1"/>
</dbReference>
<name>A0A8H5UM85_GIBSU</name>
<gene>
    <name evidence="1" type="ORF">FSUBG_10483</name>
</gene>
<dbReference type="GeneID" id="59309782"/>
<dbReference type="OrthoDB" id="5043844at2759"/>
<organism evidence="1 2">
    <name type="scientific">Gibberella subglutinans</name>
    <name type="common">Fusarium subglutinans</name>
    <dbReference type="NCBI Taxonomy" id="42677"/>
    <lineage>
        <taxon>Eukaryota</taxon>
        <taxon>Fungi</taxon>
        <taxon>Dikarya</taxon>
        <taxon>Ascomycota</taxon>
        <taxon>Pezizomycotina</taxon>
        <taxon>Sordariomycetes</taxon>
        <taxon>Hypocreomycetidae</taxon>
        <taxon>Hypocreales</taxon>
        <taxon>Nectriaceae</taxon>
        <taxon>Fusarium</taxon>
        <taxon>Fusarium fujikuroi species complex</taxon>
    </lineage>
</organism>
<accession>A0A8H5UM85</accession>